<dbReference type="InterPro" id="IPR046342">
    <property type="entry name" value="CBS_dom_sf"/>
</dbReference>
<sequence length="217" mass="24747">MIMNIHHNLLGVKPSTAVAEARELLARYAVSSLPISEEGQFVGMLSAEVLSEAPAQALLSDYTDDLECYFVRESLQWDKVLELFAPYDTNIVPVLDEQHNYIGYYHLPDFAQELMDTPFMKEKGQFLLLQKSAESYSFSEISQIVESHSGKLLGLFISEATEEGDVHITLKVISDHISAILQSFRRYGYGILLEKEDDLYWQNLKDTSAYFERYLSV</sequence>
<evidence type="ECO:0000313" key="3">
    <source>
        <dbReference type="EMBL" id="SNV09645.1"/>
    </source>
</evidence>
<name>A0AAX2GXY3_9FLAO</name>
<dbReference type="AlphaFoldDB" id="A0AAX2GXY3"/>
<dbReference type="EMBL" id="LT906449">
    <property type="protein sequence ID" value="SNV09645.1"/>
    <property type="molecule type" value="Genomic_DNA"/>
</dbReference>
<keyword evidence="1" id="KW-0129">CBS domain</keyword>
<reference evidence="3 4" key="1">
    <citation type="submission" date="2017-06" db="EMBL/GenBank/DDBJ databases">
        <authorList>
            <consortium name="Pathogen Informatics"/>
        </authorList>
    </citation>
    <scope>NUCLEOTIDE SEQUENCE [LARGE SCALE GENOMIC DNA]</scope>
    <source>
        <strain evidence="3 4">NCTC12947</strain>
    </source>
</reference>
<dbReference type="Gene3D" id="3.10.580.10">
    <property type="entry name" value="CBS-domain"/>
    <property type="match status" value="1"/>
</dbReference>
<gene>
    <name evidence="3" type="ORF">SAMEA44541418_01205</name>
</gene>
<dbReference type="SUPFAM" id="SSF54631">
    <property type="entry name" value="CBS-domain pair"/>
    <property type="match status" value="1"/>
</dbReference>
<evidence type="ECO:0000256" key="1">
    <source>
        <dbReference type="PROSITE-ProRule" id="PRU00703"/>
    </source>
</evidence>
<organism evidence="3 4">
    <name type="scientific">Capnocytophaga haemolytica</name>
    <dbReference type="NCBI Taxonomy" id="45243"/>
    <lineage>
        <taxon>Bacteria</taxon>
        <taxon>Pseudomonadati</taxon>
        <taxon>Bacteroidota</taxon>
        <taxon>Flavobacteriia</taxon>
        <taxon>Flavobacteriales</taxon>
        <taxon>Flavobacteriaceae</taxon>
        <taxon>Capnocytophaga</taxon>
    </lineage>
</organism>
<dbReference type="Proteomes" id="UP000215539">
    <property type="component" value="Chromosome 1"/>
</dbReference>
<evidence type="ECO:0000313" key="4">
    <source>
        <dbReference type="Proteomes" id="UP000215539"/>
    </source>
</evidence>
<accession>A0AAX2GXY3</accession>
<protein>
    <submittedName>
        <fullName evidence="3">CBS domain</fullName>
    </submittedName>
</protein>
<dbReference type="PROSITE" id="PS51371">
    <property type="entry name" value="CBS"/>
    <property type="match status" value="1"/>
</dbReference>
<dbReference type="InterPro" id="IPR000644">
    <property type="entry name" value="CBS_dom"/>
</dbReference>
<proteinExistence type="predicted"/>
<feature type="domain" description="CBS" evidence="2">
    <location>
        <begin position="5"/>
        <end position="60"/>
    </location>
</feature>
<evidence type="ECO:0000259" key="2">
    <source>
        <dbReference type="PROSITE" id="PS51371"/>
    </source>
</evidence>
<dbReference type="Pfam" id="PF00571">
    <property type="entry name" value="CBS"/>
    <property type="match status" value="1"/>
</dbReference>